<dbReference type="AlphaFoldDB" id="A0A8H7C0T2"/>
<gene>
    <name evidence="11" type="ORF">Agabi119p4_11630</name>
</gene>
<keyword evidence="3" id="KW-0479">Metal-binding</keyword>
<dbReference type="Proteomes" id="UP000629468">
    <property type="component" value="Unassembled WGS sequence"/>
</dbReference>
<dbReference type="Gene3D" id="3.30.40.10">
    <property type="entry name" value="Zinc/RING finger domain, C3HC4 (zinc finger)"/>
    <property type="match status" value="1"/>
</dbReference>
<comment type="caution">
    <text evidence="11">The sequence shown here is derived from an EMBL/GenBank/DDBJ whole genome shotgun (WGS) entry which is preliminary data.</text>
</comment>
<evidence type="ECO:0000313" key="11">
    <source>
        <dbReference type="EMBL" id="KAF7759935.1"/>
    </source>
</evidence>
<dbReference type="InterPro" id="IPR011016">
    <property type="entry name" value="Znf_RING-CH"/>
</dbReference>
<feature type="domain" description="RING-CH-type" evidence="10">
    <location>
        <begin position="9"/>
        <end position="79"/>
    </location>
</feature>
<evidence type="ECO:0000256" key="9">
    <source>
        <dbReference type="SAM" id="Phobius"/>
    </source>
</evidence>
<proteinExistence type="predicted"/>
<reference evidence="11 12" key="1">
    <citation type="journal article" name="Sci. Rep.">
        <title>Telomere-to-telomere assembled and centromere annotated genomes of the two main subspecies of the button mushroom Agaricus bisporus reveal especially polymorphic chromosome ends.</title>
        <authorList>
            <person name="Sonnenberg A.S.M."/>
            <person name="Sedaghat-Telgerd N."/>
            <person name="Lavrijssen B."/>
            <person name="Ohm R.A."/>
            <person name="Hendrickx P.M."/>
            <person name="Scholtmeijer K."/>
            <person name="Baars J.J.P."/>
            <person name="van Peer A."/>
        </authorList>
    </citation>
    <scope>NUCLEOTIDE SEQUENCE [LARGE SCALE GENOMIC DNA]</scope>
    <source>
        <strain evidence="11 12">H119_p4</strain>
    </source>
</reference>
<dbReference type="SMART" id="SM00744">
    <property type="entry name" value="RINGv"/>
    <property type="match status" value="1"/>
</dbReference>
<evidence type="ECO:0000256" key="3">
    <source>
        <dbReference type="ARBA" id="ARBA00022723"/>
    </source>
</evidence>
<keyword evidence="2 9" id="KW-0812">Transmembrane</keyword>
<accession>A0A8H7C0T2</accession>
<keyword evidence="6 9" id="KW-1133">Transmembrane helix</keyword>
<dbReference type="InterPro" id="IPR013083">
    <property type="entry name" value="Znf_RING/FYVE/PHD"/>
</dbReference>
<evidence type="ECO:0000256" key="7">
    <source>
        <dbReference type="ARBA" id="ARBA00023136"/>
    </source>
</evidence>
<comment type="subcellular location">
    <subcellularLocation>
        <location evidence="1">Membrane</location>
        <topology evidence="1">Multi-pass membrane protein</topology>
    </subcellularLocation>
</comment>
<evidence type="ECO:0000256" key="8">
    <source>
        <dbReference type="SAM" id="MobiDB-lite"/>
    </source>
</evidence>
<keyword evidence="4" id="KW-0863">Zinc-finger</keyword>
<dbReference type="EMBL" id="JABXXO010000016">
    <property type="protein sequence ID" value="KAF7759935.1"/>
    <property type="molecule type" value="Genomic_DNA"/>
</dbReference>
<dbReference type="Pfam" id="PF12906">
    <property type="entry name" value="RINGv"/>
    <property type="match status" value="1"/>
</dbReference>
<feature type="transmembrane region" description="Helical" evidence="9">
    <location>
        <begin position="102"/>
        <end position="131"/>
    </location>
</feature>
<feature type="transmembrane region" description="Helical" evidence="9">
    <location>
        <begin position="222"/>
        <end position="244"/>
    </location>
</feature>
<evidence type="ECO:0000256" key="2">
    <source>
        <dbReference type="ARBA" id="ARBA00022692"/>
    </source>
</evidence>
<dbReference type="SUPFAM" id="SSF57850">
    <property type="entry name" value="RING/U-box"/>
    <property type="match status" value="1"/>
</dbReference>
<evidence type="ECO:0000256" key="1">
    <source>
        <dbReference type="ARBA" id="ARBA00004141"/>
    </source>
</evidence>
<protein>
    <recommendedName>
        <fullName evidence="10">RING-CH-type domain-containing protein</fullName>
    </recommendedName>
</protein>
<organism evidence="11 12">
    <name type="scientific">Agaricus bisporus var. burnettii</name>
    <dbReference type="NCBI Taxonomy" id="192524"/>
    <lineage>
        <taxon>Eukaryota</taxon>
        <taxon>Fungi</taxon>
        <taxon>Dikarya</taxon>
        <taxon>Basidiomycota</taxon>
        <taxon>Agaricomycotina</taxon>
        <taxon>Agaricomycetes</taxon>
        <taxon>Agaricomycetidae</taxon>
        <taxon>Agaricales</taxon>
        <taxon>Agaricineae</taxon>
        <taxon>Agaricaceae</taxon>
        <taxon>Agaricus</taxon>
    </lineage>
</organism>
<dbReference type="PROSITE" id="PS51292">
    <property type="entry name" value="ZF_RING_CH"/>
    <property type="match status" value="1"/>
</dbReference>
<keyword evidence="7 9" id="KW-0472">Membrane</keyword>
<dbReference type="PANTHER" id="PTHR46283">
    <property type="entry name" value="E3 UBIQUITIN-PROTEIN LIGASE MARCH5"/>
    <property type="match status" value="1"/>
</dbReference>
<evidence type="ECO:0000313" key="12">
    <source>
        <dbReference type="Proteomes" id="UP000629468"/>
    </source>
</evidence>
<keyword evidence="5" id="KW-0862">Zinc</keyword>
<name>A0A8H7C0T2_AGABI</name>
<evidence type="ECO:0000259" key="10">
    <source>
        <dbReference type="PROSITE" id="PS51292"/>
    </source>
</evidence>
<feature type="region of interest" description="Disordered" evidence="8">
    <location>
        <begin position="291"/>
        <end position="328"/>
    </location>
</feature>
<sequence length="530" mass="58977">MSAPRVPTVDDLRVKLCYICREEEPNESGTQRAWTHPCKCTLIAHESCLLEWIRSAQGNSSRAENALKCPQCGTQYEMMSHKSKVLVFLSLGDRVLQRAGGVFTLAATAAVMGVMGSGIYITLTAYGAWAVKNFLGKEVFDLMLTDDPSNWPWTAFINLPIIPLSLITSRIFPANKSAFPTIVPILSIWPGAHVAPQRLHHEPWHTQKPPPPPYSSSYSPSLFTWPPSPMIFGIFVAPILRIMYKRVLHRFAYWLLGANLSEFKRRSRFGVQLNEGPFMIRIRANIQDENGNEIQEGGNEVGGRRRGAGAGGGADAENADPPVLNADDVPQDPNAANLAAAERLVDINALSIGRRIGGALLIPYISHIMGSLLFRISKRSLVLRHVLGIKHYRRFVLGLQPTFNAFTYGGGDSGGGGEPSLGNLKYWRWLAKAVTGIWWGGARRWAELDPVWWRNIIGLGLFVVAKDCLYLLHLWHTKREIETRKVRNRDFSGVDIKELDLKPGFLSESPMELGLSNPGDVLVKRALRKE</sequence>
<evidence type="ECO:0000256" key="4">
    <source>
        <dbReference type="ARBA" id="ARBA00022771"/>
    </source>
</evidence>
<evidence type="ECO:0000256" key="6">
    <source>
        <dbReference type="ARBA" id="ARBA00022989"/>
    </source>
</evidence>
<evidence type="ECO:0000256" key="5">
    <source>
        <dbReference type="ARBA" id="ARBA00022833"/>
    </source>
</evidence>
<dbReference type="GO" id="GO:0008270">
    <property type="term" value="F:zinc ion binding"/>
    <property type="evidence" value="ECO:0007669"/>
    <property type="project" value="UniProtKB-KW"/>
</dbReference>
<dbReference type="GO" id="GO:0016020">
    <property type="term" value="C:membrane"/>
    <property type="evidence" value="ECO:0007669"/>
    <property type="project" value="UniProtKB-SubCell"/>
</dbReference>